<dbReference type="InterPro" id="IPR011990">
    <property type="entry name" value="TPR-like_helical_dom_sf"/>
</dbReference>
<name>A0A6P8X5N9_DROAB</name>
<dbReference type="PROSITE" id="PS50005">
    <property type="entry name" value="TPR"/>
    <property type="match status" value="4"/>
</dbReference>
<dbReference type="Gene3D" id="1.25.40.10">
    <property type="entry name" value="Tetratricopeptide repeat domain"/>
    <property type="match status" value="6"/>
</dbReference>
<sequence>MSSKETKALIKDIRETIKLAKYGDAIHKCQRLLKGDPKNHMGYLLLGAAYQNVDKSEAAKYLHKSIEYTEGPATVALQGLANCAPNTELPDIYDQLLDLIPEKTLDYYEKLFALSSDATLWQACLNIFKKRVLNHEDVNSAKIQEYLGRIWFANDVEIAAADHELYKNSMETLLRIGDAELKSNVYKRYLKWLYKNQDLVACLRNACNMTVSHPRAVYGYEWICKIYCENHDQPNTEEWMKELKVPIQTYAEKLLEFNANSNLALLIKAFDLFKQEQYVAARQLTLQAQQCHPSYKVTLQLLARIHMKFGAYRLASLLWQELGRQNEEFAQCQSYEKDVSKLKEAAELLTGFPQSELNVKALARCYHKLGEAEKLKSLQLDDITRAEYLLSPNEAVQAMSGKESFEALLLCGKLHMELKDYGEALNCMLKAARLQPHIAECFDYLARLYQANGDISRARKCFEKCISLNALSQQAVDSLSSIYQQLGEEDLNETLLLNTLRYLSDDEAVRLQYKLGLHFLHVHKWDNAIQCFRLAIKYDVKCMVYWESLGDAYAGRGSYNSGIRVFQKILELSPGNCYALLQLAVIKTTIRMYPEAIADFDLLLKDHPDYLPALKGAAEAHIGLANNLKSQNIYGRAKDHFQLAVGHLQSAFLQPKAQGMIWLWRLTANVFVQTAQLPQSLANLDVAGSLAKREEEIAYLSRKDLLQLAQRFYLCALKFKQNTFLWYELALCSYYSAVYMPEEAKDHLETAAKVCKMAIKENTNRWQNWNLLGVINMHAANENLAVAQHSFIQSLNLERRSFTSWTNLGVLYLKLSDIRLANEAFKRAQQSSPIYPNAWIGQAMVAELIGDQEEAFDLFRHCQQFEYHPEAAIGYAHWVCQVISDPELREKPHNKYAIENWHADIYALDAINWYVQNEEADASVSALTFQGFLCIRQKLYQQAIKAFSRACKQSDPGADRDKLYTNLGYLYLKIGQPEQAVNAFNTVAHATFKPIIGLALAYYRSGQLEQSYSIYNSVLGSVVGQDDEKAATILVAMASMVYAFQGERDTKTVLYQCILLKGVPIQALHSACALGVLHEDNDLCEMIMSEFKAYQFNEEHCANIAYLTAYYWLINVGARQALNYLQTQVRMFPLSAGLRRVFLKFLLDYFREDSLYELATANTALMTLKLGHNSLRSSIKASEEAETRIYVSRALEPVDKTQSEKQIQCALRLNPSNTEARQLLAAITAH</sequence>
<evidence type="ECO:0000256" key="2">
    <source>
        <dbReference type="ARBA" id="ARBA00022803"/>
    </source>
</evidence>
<reference evidence="5" key="1">
    <citation type="submission" date="2025-08" db="UniProtKB">
        <authorList>
            <consortium name="RefSeq"/>
        </authorList>
    </citation>
    <scope>IDENTIFICATION</scope>
    <source>
        <strain evidence="5">15112-1751.03</strain>
        <tissue evidence="5">Whole Adult</tissue>
    </source>
</reference>
<dbReference type="InterPro" id="IPR039226">
    <property type="entry name" value="Ski3/TTC37"/>
</dbReference>
<dbReference type="InterPro" id="IPR019734">
    <property type="entry name" value="TPR_rpt"/>
</dbReference>
<feature type="repeat" description="TPR" evidence="3">
    <location>
        <begin position="543"/>
        <end position="576"/>
    </location>
</feature>
<dbReference type="Pfam" id="PF13432">
    <property type="entry name" value="TPR_16"/>
    <property type="match status" value="2"/>
</dbReference>
<dbReference type="AlphaFoldDB" id="A0A6P8X5N9"/>
<feature type="repeat" description="TPR" evidence="3">
    <location>
        <begin position="439"/>
        <end position="472"/>
    </location>
</feature>
<dbReference type="SMART" id="SM00028">
    <property type="entry name" value="TPR"/>
    <property type="match status" value="11"/>
</dbReference>
<keyword evidence="2 3" id="KW-0802">TPR repeat</keyword>
<protein>
    <submittedName>
        <fullName evidence="5">Tetratricopeptide repeat protein 37</fullName>
    </submittedName>
</protein>
<proteinExistence type="predicted"/>
<feature type="repeat" description="TPR" evidence="3">
    <location>
        <begin position="405"/>
        <end position="438"/>
    </location>
</feature>
<dbReference type="GO" id="GO:0055087">
    <property type="term" value="C:Ski complex"/>
    <property type="evidence" value="ECO:0007669"/>
    <property type="project" value="InterPro"/>
</dbReference>
<dbReference type="Proteomes" id="UP000515160">
    <property type="component" value="Chromosome 3"/>
</dbReference>
<dbReference type="RefSeq" id="XP_034107118.1">
    <property type="nucleotide sequence ID" value="XM_034251227.2"/>
</dbReference>
<feature type="repeat" description="TPR" evidence="3">
    <location>
        <begin position="802"/>
        <end position="835"/>
    </location>
</feature>
<dbReference type="SUPFAM" id="SSF48452">
    <property type="entry name" value="TPR-like"/>
    <property type="match status" value="4"/>
</dbReference>
<evidence type="ECO:0000313" key="4">
    <source>
        <dbReference type="Proteomes" id="UP000515160"/>
    </source>
</evidence>
<dbReference type="PANTHER" id="PTHR15704:SF7">
    <property type="entry name" value="SUPERKILLER COMPLEX PROTEIN 3"/>
    <property type="match status" value="1"/>
</dbReference>
<keyword evidence="1" id="KW-0677">Repeat</keyword>
<evidence type="ECO:0000256" key="1">
    <source>
        <dbReference type="ARBA" id="ARBA00022737"/>
    </source>
</evidence>
<evidence type="ECO:0000256" key="3">
    <source>
        <dbReference type="PROSITE-ProRule" id="PRU00339"/>
    </source>
</evidence>
<keyword evidence="4" id="KW-1185">Reference proteome</keyword>
<dbReference type="GeneID" id="117569888"/>
<organism evidence="4 5">
    <name type="scientific">Drosophila albomicans</name>
    <name type="common">Fruit fly</name>
    <dbReference type="NCBI Taxonomy" id="7291"/>
    <lineage>
        <taxon>Eukaryota</taxon>
        <taxon>Metazoa</taxon>
        <taxon>Ecdysozoa</taxon>
        <taxon>Arthropoda</taxon>
        <taxon>Hexapoda</taxon>
        <taxon>Insecta</taxon>
        <taxon>Pterygota</taxon>
        <taxon>Neoptera</taxon>
        <taxon>Endopterygota</taxon>
        <taxon>Diptera</taxon>
        <taxon>Brachycera</taxon>
        <taxon>Muscomorpha</taxon>
        <taxon>Ephydroidea</taxon>
        <taxon>Drosophilidae</taxon>
        <taxon>Drosophila</taxon>
    </lineage>
</organism>
<accession>A0A6P8X5N9</accession>
<dbReference type="OrthoDB" id="421075at2759"/>
<gene>
    <name evidence="5" type="primary">LOC117569888</name>
</gene>
<dbReference type="PANTHER" id="PTHR15704">
    <property type="entry name" value="SUPERKILLER 3 PROTEIN-RELATED"/>
    <property type="match status" value="1"/>
</dbReference>
<dbReference type="Pfam" id="PF13181">
    <property type="entry name" value="TPR_8"/>
    <property type="match status" value="3"/>
</dbReference>
<evidence type="ECO:0000313" key="5">
    <source>
        <dbReference type="RefSeq" id="XP_034107118.1"/>
    </source>
</evidence>
<dbReference type="GO" id="GO:0006401">
    <property type="term" value="P:RNA catabolic process"/>
    <property type="evidence" value="ECO:0007669"/>
    <property type="project" value="InterPro"/>
</dbReference>